<organism evidence="1 2">
    <name type="scientific">Brassica napus</name>
    <name type="common">Rape</name>
    <dbReference type="NCBI Taxonomy" id="3708"/>
    <lineage>
        <taxon>Eukaryota</taxon>
        <taxon>Viridiplantae</taxon>
        <taxon>Streptophyta</taxon>
        <taxon>Embryophyta</taxon>
        <taxon>Tracheophyta</taxon>
        <taxon>Spermatophyta</taxon>
        <taxon>Magnoliopsida</taxon>
        <taxon>eudicotyledons</taxon>
        <taxon>Gunneridae</taxon>
        <taxon>Pentapetalae</taxon>
        <taxon>rosids</taxon>
        <taxon>malvids</taxon>
        <taxon>Brassicales</taxon>
        <taxon>Brassicaceae</taxon>
        <taxon>Brassiceae</taxon>
        <taxon>Brassica</taxon>
    </lineage>
</organism>
<evidence type="ECO:0000313" key="2">
    <source>
        <dbReference type="Proteomes" id="UP000824890"/>
    </source>
</evidence>
<reference evidence="1 2" key="1">
    <citation type="submission" date="2021-05" db="EMBL/GenBank/DDBJ databases">
        <title>Genome Assembly of Synthetic Allotetraploid Brassica napus Reveals Homoeologous Exchanges between Subgenomes.</title>
        <authorList>
            <person name="Davis J.T."/>
        </authorList>
    </citation>
    <scope>NUCLEOTIDE SEQUENCE [LARGE SCALE GENOMIC DNA]</scope>
    <source>
        <strain evidence="2">cv. Da-Ae</strain>
        <tissue evidence="1">Seedling</tissue>
    </source>
</reference>
<name>A0ABQ7YVI5_BRANA</name>
<comment type="caution">
    <text evidence="1">The sequence shown here is derived from an EMBL/GenBank/DDBJ whole genome shotgun (WGS) entry which is preliminary data.</text>
</comment>
<evidence type="ECO:0000313" key="1">
    <source>
        <dbReference type="EMBL" id="KAH0871908.1"/>
    </source>
</evidence>
<accession>A0ABQ7YVI5</accession>
<keyword evidence="2" id="KW-1185">Reference proteome</keyword>
<proteinExistence type="predicted"/>
<gene>
    <name evidence="1" type="ORF">HID58_069270</name>
</gene>
<dbReference type="EMBL" id="JAGKQM010000016">
    <property type="protein sequence ID" value="KAH0871908.1"/>
    <property type="molecule type" value="Genomic_DNA"/>
</dbReference>
<protein>
    <submittedName>
        <fullName evidence="1">Uncharacterized protein</fullName>
    </submittedName>
</protein>
<dbReference type="Proteomes" id="UP000824890">
    <property type="component" value="Unassembled WGS sequence"/>
</dbReference>
<sequence>MGNVVRLPVSVVCDEYQKAKARKRHLSYTPRPRLVRDALSANASARWALMKEWLEKLVEHWNQE</sequence>